<protein>
    <submittedName>
        <fullName evidence="1">Uncharacterized protein</fullName>
    </submittedName>
</protein>
<accession>A0A8E2DF18</accession>
<sequence length="188" mass="21115">MVLPHLALARLGRASHHSPLTAFRLPPDPTTLLHRGLPRPRCTCLVHIVASWSLRRCRGWRCAPAAWREAGGLPLVLLLIVYIPGSHTCCTGVHTYTDAFSPECCTLRSGRLNWRLQEGKFDTGVMVHFGRFPCCDVRLLVKRDACCVYYATHIPNYHFLKTYLSISEVSGKHKTVARFPVHLAETGD</sequence>
<name>A0A8E2DF18_9APHY</name>
<dbReference type="Proteomes" id="UP000250043">
    <property type="component" value="Unassembled WGS sequence"/>
</dbReference>
<reference evidence="1 2" key="1">
    <citation type="submission" date="2016-07" db="EMBL/GenBank/DDBJ databases">
        <title>Draft genome of the white-rot fungus Obba rivulosa 3A-2.</title>
        <authorList>
            <consortium name="DOE Joint Genome Institute"/>
            <person name="Miettinen O."/>
            <person name="Riley R."/>
            <person name="Acob R."/>
            <person name="Barry K."/>
            <person name="Cullen D."/>
            <person name="De Vries R."/>
            <person name="Hainaut M."/>
            <person name="Hatakka A."/>
            <person name="Henrissat B."/>
            <person name="Hilden K."/>
            <person name="Kuo R."/>
            <person name="Labutti K."/>
            <person name="Lipzen A."/>
            <person name="Makela M.R."/>
            <person name="Sandor L."/>
            <person name="Spatafora J.W."/>
            <person name="Grigoriev I.V."/>
            <person name="Hibbett D.S."/>
        </authorList>
    </citation>
    <scope>NUCLEOTIDE SEQUENCE [LARGE SCALE GENOMIC DNA]</scope>
    <source>
        <strain evidence="1 2">3A-2</strain>
    </source>
</reference>
<evidence type="ECO:0000313" key="2">
    <source>
        <dbReference type="Proteomes" id="UP000250043"/>
    </source>
</evidence>
<organism evidence="1 2">
    <name type="scientific">Obba rivulosa</name>
    <dbReference type="NCBI Taxonomy" id="1052685"/>
    <lineage>
        <taxon>Eukaryota</taxon>
        <taxon>Fungi</taxon>
        <taxon>Dikarya</taxon>
        <taxon>Basidiomycota</taxon>
        <taxon>Agaricomycotina</taxon>
        <taxon>Agaricomycetes</taxon>
        <taxon>Polyporales</taxon>
        <taxon>Gelatoporiaceae</taxon>
        <taxon>Obba</taxon>
    </lineage>
</organism>
<dbReference type="EMBL" id="KV722666">
    <property type="protein sequence ID" value="OCH84491.1"/>
    <property type="molecule type" value="Genomic_DNA"/>
</dbReference>
<proteinExistence type="predicted"/>
<dbReference type="AlphaFoldDB" id="A0A8E2DF18"/>
<gene>
    <name evidence="1" type="ORF">OBBRIDRAFT_399644</name>
</gene>
<keyword evidence="2" id="KW-1185">Reference proteome</keyword>
<evidence type="ECO:0000313" key="1">
    <source>
        <dbReference type="EMBL" id="OCH84491.1"/>
    </source>
</evidence>